<protein>
    <submittedName>
        <fullName evidence="7">Predicted haloacid dehalogenase-like hydrolase</fullName>
    </submittedName>
</protein>
<comment type="cofactor">
    <cofactor evidence="1 6">
        <name>Mg(2+)</name>
        <dbReference type="ChEBI" id="CHEBI:18420"/>
    </cofactor>
</comment>
<proteinExistence type="predicted"/>
<keyword evidence="4 6" id="KW-0460">Magnesium</keyword>
<dbReference type="EMBL" id="LN483332">
    <property type="protein sequence ID" value="CED84959.1"/>
    <property type="molecule type" value="Genomic_DNA"/>
</dbReference>
<keyword evidence="3 7" id="KW-0378">Hydrolase</keyword>
<feature type="binding site" evidence="6">
    <location>
        <position position="187"/>
    </location>
    <ligand>
        <name>Mg(2+)</name>
        <dbReference type="ChEBI" id="CHEBI:18420"/>
    </ligand>
</feature>
<evidence type="ECO:0000256" key="5">
    <source>
        <dbReference type="PIRSR" id="PIRSR031051-1"/>
    </source>
</evidence>
<evidence type="ECO:0000256" key="2">
    <source>
        <dbReference type="ARBA" id="ARBA00022723"/>
    </source>
</evidence>
<dbReference type="Gene3D" id="3.40.50.1000">
    <property type="entry name" value="HAD superfamily/HAD-like"/>
    <property type="match status" value="1"/>
</dbReference>
<feature type="active site" description="Proton donor" evidence="5">
    <location>
        <position position="13"/>
    </location>
</feature>
<dbReference type="InterPro" id="IPR016965">
    <property type="entry name" value="Pase_PHOSPHO-typ"/>
</dbReference>
<evidence type="ECO:0000256" key="6">
    <source>
        <dbReference type="PIRSR" id="PIRSR031051-3"/>
    </source>
</evidence>
<evidence type="ECO:0000256" key="4">
    <source>
        <dbReference type="ARBA" id="ARBA00022842"/>
    </source>
</evidence>
<dbReference type="NCBIfam" id="TIGR01489">
    <property type="entry name" value="DKMTPPase-SF"/>
    <property type="match status" value="1"/>
</dbReference>
<dbReference type="PANTHER" id="PTHR20889">
    <property type="entry name" value="PHOSPHATASE, ORPHAN 1, 2"/>
    <property type="match status" value="1"/>
</dbReference>
<feature type="active site" description="Nucleophile" evidence="5">
    <location>
        <position position="11"/>
    </location>
</feature>
<sequence length="251" mass="28745">MSPKSQLVVFDFDWSYVDQDTDRYVLEYHYTPLRRELETLSKTKSMQYTDAVAHTVKRLQNEQGITKAQIEEALRDLPVHPAMKRATLGLKAASEPKSSFFLLSNSNQVYIDTILKHHRLTELFDRITTNPSKWDENDKLIINRRISPDATQHGCQVGCSPNMCKGEELDAYIKENGPFDRVIYVGDGGNDFCPILRLRPQDLALVRTHKELEERIAKEGASAGLKCQVKYWGMGWEIEEYFGPGGIGREF</sequence>
<name>A0A0F7SW29_PHARH</name>
<dbReference type="PIRSF" id="PIRSF031051">
    <property type="entry name" value="PyrdxlP_Pase_PHOSPHO2"/>
    <property type="match status" value="1"/>
</dbReference>
<evidence type="ECO:0000313" key="7">
    <source>
        <dbReference type="EMBL" id="CED84959.1"/>
    </source>
</evidence>
<keyword evidence="2 6" id="KW-0479">Metal-binding</keyword>
<evidence type="ECO:0000256" key="3">
    <source>
        <dbReference type="ARBA" id="ARBA00022801"/>
    </source>
</evidence>
<dbReference type="SUPFAM" id="SSF56784">
    <property type="entry name" value="HAD-like"/>
    <property type="match status" value="1"/>
</dbReference>
<dbReference type="InterPro" id="IPR023214">
    <property type="entry name" value="HAD_sf"/>
</dbReference>
<dbReference type="NCBIfam" id="TIGR01488">
    <property type="entry name" value="HAD-SF-IB"/>
    <property type="match status" value="1"/>
</dbReference>
<reference evidence="7" key="1">
    <citation type="submission" date="2014-08" db="EMBL/GenBank/DDBJ databases">
        <authorList>
            <person name="Sharma Rahul"/>
            <person name="Thines Marco"/>
        </authorList>
    </citation>
    <scope>NUCLEOTIDE SEQUENCE</scope>
</reference>
<dbReference type="AlphaFoldDB" id="A0A0F7SW29"/>
<feature type="binding site" evidence="6">
    <location>
        <position position="13"/>
    </location>
    <ligand>
        <name>Mg(2+)</name>
        <dbReference type="ChEBI" id="CHEBI:18420"/>
    </ligand>
</feature>
<dbReference type="InterPro" id="IPR006384">
    <property type="entry name" value="HAD_hydro_PyrdxlP_Pase-like"/>
</dbReference>
<dbReference type="PANTHER" id="PTHR20889:SF12">
    <property type="entry name" value="LP01149P"/>
    <property type="match status" value="1"/>
</dbReference>
<organism evidence="7">
    <name type="scientific">Phaffia rhodozyma</name>
    <name type="common">Yeast</name>
    <name type="synonym">Xanthophyllomyces dendrorhous</name>
    <dbReference type="NCBI Taxonomy" id="264483"/>
    <lineage>
        <taxon>Eukaryota</taxon>
        <taxon>Fungi</taxon>
        <taxon>Dikarya</taxon>
        <taxon>Basidiomycota</taxon>
        <taxon>Agaricomycotina</taxon>
        <taxon>Tremellomycetes</taxon>
        <taxon>Cystofilobasidiales</taxon>
        <taxon>Mrakiaceae</taxon>
        <taxon>Phaffia</taxon>
    </lineage>
</organism>
<feature type="binding site" evidence="6">
    <location>
        <position position="11"/>
    </location>
    <ligand>
        <name>Mg(2+)</name>
        <dbReference type="ChEBI" id="CHEBI:18420"/>
    </ligand>
</feature>
<accession>A0A0F7SW29</accession>
<dbReference type="GO" id="GO:0046872">
    <property type="term" value="F:metal ion binding"/>
    <property type="evidence" value="ECO:0007669"/>
    <property type="project" value="UniProtKB-KW"/>
</dbReference>
<evidence type="ECO:0000256" key="1">
    <source>
        <dbReference type="ARBA" id="ARBA00001946"/>
    </source>
</evidence>
<dbReference type="InterPro" id="IPR036412">
    <property type="entry name" value="HAD-like_sf"/>
</dbReference>
<dbReference type="Pfam" id="PF06888">
    <property type="entry name" value="Put_Phosphatase"/>
    <property type="match status" value="1"/>
</dbReference>
<dbReference type="GO" id="GO:0016791">
    <property type="term" value="F:phosphatase activity"/>
    <property type="evidence" value="ECO:0007669"/>
    <property type="project" value="InterPro"/>
</dbReference>